<dbReference type="Proteomes" id="UP000002495">
    <property type="component" value="Chromosome"/>
</dbReference>
<reference evidence="4 5" key="1">
    <citation type="journal article" date="2003" name="Proc. Natl. Acad. Sci. U.S.A.">
        <title>The complete genome sequence of the carcinogenic bacterium Helicobacter hepaticus.</title>
        <authorList>
            <person name="Suerbaum S."/>
            <person name="Josenhans C."/>
            <person name="Sterzenbach T."/>
            <person name="Drescher B."/>
            <person name="Brandt P."/>
            <person name="Bell M."/>
            <person name="Droege M."/>
            <person name="Fartmann B."/>
            <person name="Fischer H.-P."/>
            <person name="Ge Z."/>
            <person name="Hoerster A."/>
            <person name="Holland R."/>
            <person name="Klein K."/>
            <person name="Koenig J."/>
            <person name="Macko L."/>
            <person name="Mendz G.L."/>
            <person name="Nyakatura G."/>
            <person name="Schauer D.B."/>
            <person name="Shen Z."/>
            <person name="Weber J."/>
            <person name="Frosch M."/>
            <person name="Fox J.G."/>
        </authorList>
    </citation>
    <scope>NUCLEOTIDE SEQUENCE [LARGE SCALE GENOMIC DNA]</scope>
    <source>
        <strain evidence="5">ATCC 51449 / 3B1</strain>
    </source>
</reference>
<dbReference type="Pfam" id="PF02470">
    <property type="entry name" value="MlaD"/>
    <property type="match status" value="1"/>
</dbReference>
<evidence type="ECO:0000259" key="3">
    <source>
        <dbReference type="Pfam" id="PF02470"/>
    </source>
</evidence>
<name>Q7VH45_HELHP</name>
<dbReference type="KEGG" id="hhe:HH_1122"/>
<dbReference type="PANTHER" id="PTHR36698">
    <property type="entry name" value="BLL5892 PROTEIN"/>
    <property type="match status" value="1"/>
</dbReference>
<dbReference type="HOGENOM" id="CLU_013850_0_0_7"/>
<evidence type="ECO:0000313" key="4">
    <source>
        <dbReference type="EMBL" id="AAP77719.1"/>
    </source>
</evidence>
<feature type="domain" description="Mce/MlaD" evidence="3">
    <location>
        <begin position="41"/>
        <end position="116"/>
    </location>
</feature>
<keyword evidence="1" id="KW-0175">Coiled coil</keyword>
<evidence type="ECO:0000256" key="2">
    <source>
        <dbReference type="SAM" id="Phobius"/>
    </source>
</evidence>
<dbReference type="PANTHER" id="PTHR36698:SF2">
    <property type="entry name" value="MCE_MLAD DOMAIN-CONTAINING PROTEIN"/>
    <property type="match status" value="1"/>
</dbReference>
<dbReference type="AlphaFoldDB" id="Q7VH45"/>
<protein>
    <recommendedName>
        <fullName evidence="3">Mce/MlaD domain-containing protein</fullName>
    </recommendedName>
</protein>
<dbReference type="InterPro" id="IPR003399">
    <property type="entry name" value="Mce/MlaD"/>
</dbReference>
<evidence type="ECO:0000256" key="1">
    <source>
        <dbReference type="SAM" id="Coils"/>
    </source>
</evidence>
<sequence length="258" mass="29286">MERNVKYVWIATLFFIILILMVAFILWLNRFEIDSTRYTQYYAYSSDEVSGVSANTPIRYKGISVGRVQSVSFKDIKEGTIQIQMLIDSQLYVRENAKVIISSQGLAGANYLSLIQSNGGELLQKNSEGKKVLELDKGSIEKIMSKASELSDDMASLLKSLNNGLNEENLQEINIMIKELSNSAHNLQNISAQMNKNMQRGEYNLREILTPTLFQLQGSLQDMSKFFNQASSFIDKMDKDPYNSLFGKQNQSSQKDKK</sequence>
<accession>Q7VH45</accession>
<keyword evidence="2" id="KW-0812">Transmembrane</keyword>
<evidence type="ECO:0000313" key="5">
    <source>
        <dbReference type="Proteomes" id="UP000002495"/>
    </source>
</evidence>
<feature type="coiled-coil region" evidence="1">
    <location>
        <begin position="170"/>
        <end position="197"/>
    </location>
</feature>
<proteinExistence type="predicted"/>
<dbReference type="RefSeq" id="WP_011115962.1">
    <property type="nucleotide sequence ID" value="NC_004917.1"/>
</dbReference>
<dbReference type="EMBL" id="AE017125">
    <property type="protein sequence ID" value="AAP77719.1"/>
    <property type="molecule type" value="Genomic_DNA"/>
</dbReference>
<feature type="transmembrane region" description="Helical" evidence="2">
    <location>
        <begin position="7"/>
        <end position="28"/>
    </location>
</feature>
<keyword evidence="2" id="KW-1133">Transmembrane helix</keyword>
<keyword evidence="2" id="KW-0472">Membrane</keyword>
<organism evidence="4 5">
    <name type="scientific">Helicobacter hepaticus (strain ATCC 51449 / 3B1)</name>
    <dbReference type="NCBI Taxonomy" id="235279"/>
    <lineage>
        <taxon>Bacteria</taxon>
        <taxon>Pseudomonadati</taxon>
        <taxon>Campylobacterota</taxon>
        <taxon>Epsilonproteobacteria</taxon>
        <taxon>Campylobacterales</taxon>
        <taxon>Helicobacteraceae</taxon>
        <taxon>Helicobacter</taxon>
    </lineage>
</organism>
<dbReference type="OrthoDB" id="5372112at2"/>
<keyword evidence="5" id="KW-1185">Reference proteome</keyword>
<dbReference type="STRING" id="235279.HH_1122"/>
<dbReference type="eggNOG" id="COG1463">
    <property type="taxonomic scope" value="Bacteria"/>
</dbReference>
<gene>
    <name evidence="4" type="ordered locus">HH_1122</name>
</gene>